<reference evidence="3" key="1">
    <citation type="submission" date="2024-10" db="EMBL/GenBank/DDBJ databases">
        <authorList>
            <person name="Ryan C."/>
        </authorList>
    </citation>
    <scope>NUCLEOTIDE SEQUENCE [LARGE SCALE GENOMIC DNA]</scope>
</reference>
<feature type="region of interest" description="Disordered" evidence="1">
    <location>
        <begin position="61"/>
        <end position="106"/>
    </location>
</feature>
<evidence type="ECO:0000256" key="1">
    <source>
        <dbReference type="SAM" id="MobiDB-lite"/>
    </source>
</evidence>
<feature type="chain" id="PRO_5044846997" evidence="2">
    <location>
        <begin position="27"/>
        <end position="106"/>
    </location>
</feature>
<feature type="signal peptide" evidence="2">
    <location>
        <begin position="1"/>
        <end position="26"/>
    </location>
</feature>
<gene>
    <name evidence="3" type="ORF">URODEC1_LOCUS117698</name>
</gene>
<dbReference type="AlphaFoldDB" id="A0ABC9GPB8"/>
<keyword evidence="2" id="KW-0732">Signal</keyword>
<name>A0ABC9GPB8_9POAL</name>
<evidence type="ECO:0000313" key="4">
    <source>
        <dbReference type="Proteomes" id="UP001497457"/>
    </source>
</evidence>
<keyword evidence="4" id="KW-1185">Reference proteome</keyword>
<sequence>MASSNKIVTGLFVLLLLASSPSMLQARMVPSNHARADQAHIVKESLPSPVRSIVTTVPSQDLARDMAPPSMPPTPSGKPEETAVAKRWGTAQVTADGSVPSPGVGH</sequence>
<dbReference type="Proteomes" id="UP001497457">
    <property type="component" value="Chromosome 9rd"/>
</dbReference>
<accession>A0ABC9GPB8</accession>
<protein>
    <submittedName>
        <fullName evidence="3">Uncharacterized protein</fullName>
    </submittedName>
</protein>
<evidence type="ECO:0000256" key="2">
    <source>
        <dbReference type="SAM" id="SignalP"/>
    </source>
</evidence>
<dbReference type="EMBL" id="OZ075119">
    <property type="protein sequence ID" value="CAL5097522.1"/>
    <property type="molecule type" value="Genomic_DNA"/>
</dbReference>
<evidence type="ECO:0000313" key="3">
    <source>
        <dbReference type="EMBL" id="CAL5097522.1"/>
    </source>
</evidence>
<organism evidence="3 4">
    <name type="scientific">Urochloa decumbens</name>
    <dbReference type="NCBI Taxonomy" id="240449"/>
    <lineage>
        <taxon>Eukaryota</taxon>
        <taxon>Viridiplantae</taxon>
        <taxon>Streptophyta</taxon>
        <taxon>Embryophyta</taxon>
        <taxon>Tracheophyta</taxon>
        <taxon>Spermatophyta</taxon>
        <taxon>Magnoliopsida</taxon>
        <taxon>Liliopsida</taxon>
        <taxon>Poales</taxon>
        <taxon>Poaceae</taxon>
        <taxon>PACMAD clade</taxon>
        <taxon>Panicoideae</taxon>
        <taxon>Panicodae</taxon>
        <taxon>Paniceae</taxon>
        <taxon>Melinidinae</taxon>
        <taxon>Urochloa</taxon>
    </lineage>
</organism>
<proteinExistence type="predicted"/>